<dbReference type="InterPro" id="IPR029057">
    <property type="entry name" value="PRTase-like"/>
</dbReference>
<evidence type="ECO:0000256" key="11">
    <source>
        <dbReference type="HAMAP-Rule" id="MF_01218"/>
    </source>
</evidence>
<dbReference type="GeneID" id="55641295"/>
<dbReference type="EMBL" id="CP049074">
    <property type="protein sequence ID" value="QKQ99841.1"/>
    <property type="molecule type" value="Genomic_DNA"/>
</dbReference>
<evidence type="ECO:0000313" key="13">
    <source>
        <dbReference type="EMBL" id="QKQ99841.1"/>
    </source>
</evidence>
<dbReference type="UniPathway" id="UPA00574">
    <property type="reaction ID" value="UER00636"/>
</dbReference>
<feature type="binding site" evidence="11">
    <location>
        <begin position="30"/>
        <end position="34"/>
    </location>
    <ligand>
        <name>GTP</name>
        <dbReference type="ChEBI" id="CHEBI:37565"/>
    </ligand>
</feature>
<dbReference type="AlphaFoldDB" id="A0A6N0NT10"/>
<evidence type="ECO:0000313" key="14">
    <source>
        <dbReference type="Proteomes" id="UP000509301"/>
    </source>
</evidence>
<comment type="pathway">
    <text evidence="1 11">Pyrimidine metabolism; UMP biosynthesis via salvage pathway; UMP from uracil: step 1/1.</text>
</comment>
<reference evidence="13 14" key="1">
    <citation type="submission" date="2020-02" db="EMBL/GenBank/DDBJ databases">
        <title>Comparative genome analysis reveals the metabolism and evolution of the thermophilic archaeal genus Metallosphaera.</title>
        <authorList>
            <person name="Jiang C."/>
        </authorList>
    </citation>
    <scope>NUCLEOTIDE SEQUENCE [LARGE SCALE GENOMIC DNA]</scope>
    <source>
        <strain evidence="13 14">Ric-A</strain>
    </source>
</reference>
<feature type="binding site" evidence="11">
    <location>
        <position position="80"/>
    </location>
    <ligand>
        <name>5-phospho-alpha-D-ribose 1-diphosphate</name>
        <dbReference type="ChEBI" id="CHEBI:58017"/>
    </ligand>
</feature>
<dbReference type="NCBIfam" id="TIGR01091">
    <property type="entry name" value="upp"/>
    <property type="match status" value="1"/>
</dbReference>
<dbReference type="HAMAP" id="MF_01218_A">
    <property type="entry name" value="Upp_A"/>
    <property type="match status" value="1"/>
</dbReference>
<evidence type="ECO:0000256" key="8">
    <source>
        <dbReference type="ARBA" id="ARBA00022842"/>
    </source>
</evidence>
<gene>
    <name evidence="11 13" type="primary">upp</name>
    <name evidence="13" type="ORF">GWK48_05055</name>
</gene>
<dbReference type="RefSeq" id="WP_174630217.1">
    <property type="nucleotide sequence ID" value="NZ_CP049074.1"/>
</dbReference>
<evidence type="ECO:0000256" key="3">
    <source>
        <dbReference type="ARBA" id="ARBA00011894"/>
    </source>
</evidence>
<feature type="binding site" evidence="11">
    <location>
        <begin position="211"/>
        <end position="213"/>
    </location>
    <ligand>
        <name>uracil</name>
        <dbReference type="ChEBI" id="CHEBI:17568"/>
    </ligand>
</feature>
<dbReference type="Gene3D" id="3.40.50.2020">
    <property type="match status" value="1"/>
</dbReference>
<dbReference type="CDD" id="cd06223">
    <property type="entry name" value="PRTases_typeI"/>
    <property type="match status" value="1"/>
</dbReference>
<feature type="binding site" evidence="11">
    <location>
        <position position="105"/>
    </location>
    <ligand>
        <name>5-phospho-alpha-D-ribose 1-diphosphate</name>
        <dbReference type="ChEBI" id="CHEBI:58017"/>
    </ligand>
</feature>
<comment type="activity regulation">
    <text evidence="11">Allosterically activated by GTP.</text>
</comment>
<comment type="function">
    <text evidence="11">Catalyzes the conversion of uracil and 5-phospho-alpha-D-ribose 1-diphosphate (PRPP) to UMP and diphosphate.</text>
</comment>
<dbReference type="KEGG" id="mten:GWK48_05055"/>
<accession>A0A6N0NT10</accession>
<dbReference type="Pfam" id="PF14681">
    <property type="entry name" value="UPRTase"/>
    <property type="match status" value="1"/>
</dbReference>
<keyword evidence="7 11" id="KW-0547">Nucleotide-binding</keyword>
<comment type="similarity">
    <text evidence="2 11">Belongs to the UPRTase family.</text>
</comment>
<dbReference type="OrthoDB" id="80352at2157"/>
<dbReference type="InterPro" id="IPR034331">
    <property type="entry name" value="Upp_A"/>
</dbReference>
<feature type="binding site" evidence="11">
    <location>
        <position position="212"/>
    </location>
    <ligand>
        <name>5-phospho-alpha-D-ribose 1-diphosphate</name>
        <dbReference type="ChEBI" id="CHEBI:58017"/>
    </ligand>
</feature>
<dbReference type="SUPFAM" id="SSF53271">
    <property type="entry name" value="PRTase-like"/>
    <property type="match status" value="1"/>
</dbReference>
<dbReference type="EC" id="2.4.2.9" evidence="3 11"/>
<keyword evidence="14" id="KW-1185">Reference proteome</keyword>
<comment type="cofactor">
    <cofactor evidence="11">
        <name>Mg(2+)</name>
        <dbReference type="ChEBI" id="CHEBI:18420"/>
    </cofactor>
    <text evidence="11">Binds 1 Mg(2+) ion per subunit. The magnesium is bound as Mg-PRPP.</text>
</comment>
<dbReference type="GO" id="GO:0004845">
    <property type="term" value="F:uracil phosphoribosyltransferase activity"/>
    <property type="evidence" value="ECO:0007669"/>
    <property type="project" value="UniProtKB-UniRule"/>
</dbReference>
<sequence>MAIFLLDKPLFLHILTQLRDERTDQVAFRKGMVRLGRLIGYEIANRLDFEIVEVKTPIGVSTKGLVIRDIDNILIVNILRAATPLVEGLLKAFPAAKQGVIAASRMEIGESQTSSSPPTEMDVKISYEKMPKISSKDIAIIADPMIATASTMLSALRRVSYANPRRIIIASVISSSYGIRRIQNHYPDVDIFTVSIDPEINLSGYIVPGLGDAGDRSFG</sequence>
<dbReference type="GO" id="GO:0000287">
    <property type="term" value="F:magnesium ion binding"/>
    <property type="evidence" value="ECO:0007669"/>
    <property type="project" value="UniProtKB-UniRule"/>
</dbReference>
<keyword evidence="4 11" id="KW-0021">Allosteric enzyme</keyword>
<dbReference type="GO" id="GO:0005525">
    <property type="term" value="F:GTP binding"/>
    <property type="evidence" value="ECO:0007669"/>
    <property type="project" value="UniProtKB-KW"/>
</dbReference>
<evidence type="ECO:0000256" key="6">
    <source>
        <dbReference type="ARBA" id="ARBA00022679"/>
    </source>
</evidence>
<evidence type="ECO:0000256" key="4">
    <source>
        <dbReference type="ARBA" id="ARBA00022533"/>
    </source>
</evidence>
<evidence type="ECO:0000256" key="1">
    <source>
        <dbReference type="ARBA" id="ARBA00005180"/>
    </source>
</evidence>
<keyword evidence="6 11" id="KW-0808">Transferase</keyword>
<name>A0A6N0NT10_9CREN</name>
<feature type="domain" description="Phosphoribosyltransferase" evidence="12">
    <location>
        <begin position="6"/>
        <end position="219"/>
    </location>
</feature>
<evidence type="ECO:0000256" key="7">
    <source>
        <dbReference type="ARBA" id="ARBA00022741"/>
    </source>
</evidence>
<keyword evidence="8 11" id="KW-0460">Magnesium</keyword>
<evidence type="ECO:0000256" key="9">
    <source>
        <dbReference type="ARBA" id="ARBA00023134"/>
    </source>
</evidence>
<dbReference type="InterPro" id="IPR005765">
    <property type="entry name" value="UPRT"/>
</dbReference>
<dbReference type="InterPro" id="IPR000836">
    <property type="entry name" value="PRTase_dom"/>
</dbReference>
<evidence type="ECO:0000256" key="10">
    <source>
        <dbReference type="ARBA" id="ARBA00031082"/>
    </source>
</evidence>
<comment type="catalytic activity">
    <reaction evidence="11">
        <text>UMP + diphosphate = 5-phospho-alpha-D-ribose 1-diphosphate + uracil</text>
        <dbReference type="Rhea" id="RHEA:13017"/>
        <dbReference type="ChEBI" id="CHEBI:17568"/>
        <dbReference type="ChEBI" id="CHEBI:33019"/>
        <dbReference type="ChEBI" id="CHEBI:57865"/>
        <dbReference type="ChEBI" id="CHEBI:58017"/>
        <dbReference type="EC" id="2.4.2.9"/>
    </reaction>
</comment>
<proteinExistence type="inferred from homology"/>
<keyword evidence="5 11" id="KW-0328">Glycosyltransferase</keyword>
<dbReference type="GO" id="GO:0044206">
    <property type="term" value="P:UMP salvage"/>
    <property type="evidence" value="ECO:0007669"/>
    <property type="project" value="UniProtKB-UniRule"/>
</dbReference>
<protein>
    <recommendedName>
        <fullName evidence="3 11">Uracil phosphoribosyltransferase</fullName>
        <ecNumber evidence="3 11">2.4.2.9</ecNumber>
    </recommendedName>
    <alternativeName>
        <fullName evidence="10 11">UMP pyrophosphorylase</fullName>
    </alternativeName>
    <alternativeName>
        <fullName evidence="11">UPRTase</fullName>
    </alternativeName>
</protein>
<feature type="binding site" evidence="11">
    <location>
        <begin position="143"/>
        <end position="151"/>
    </location>
    <ligand>
        <name>5-phospho-alpha-D-ribose 1-diphosphate</name>
        <dbReference type="ChEBI" id="CHEBI:58017"/>
    </ligand>
</feature>
<dbReference type="GO" id="GO:0006223">
    <property type="term" value="P:uracil salvage"/>
    <property type="evidence" value="ECO:0007669"/>
    <property type="project" value="InterPro"/>
</dbReference>
<evidence type="ECO:0000256" key="2">
    <source>
        <dbReference type="ARBA" id="ARBA00009516"/>
    </source>
</evidence>
<keyword evidence="9 11" id="KW-0342">GTP-binding</keyword>
<evidence type="ECO:0000259" key="12">
    <source>
        <dbReference type="Pfam" id="PF14681"/>
    </source>
</evidence>
<organism evidence="13 14">
    <name type="scientific">Metallosphaera tengchongensis</name>
    <dbReference type="NCBI Taxonomy" id="1532350"/>
    <lineage>
        <taxon>Archaea</taxon>
        <taxon>Thermoproteota</taxon>
        <taxon>Thermoprotei</taxon>
        <taxon>Sulfolobales</taxon>
        <taxon>Sulfolobaceae</taxon>
        <taxon>Metallosphaera</taxon>
    </lineage>
</organism>
<dbReference type="NCBIfam" id="NF001097">
    <property type="entry name" value="PRK00129.1"/>
    <property type="match status" value="1"/>
</dbReference>
<feature type="binding site" evidence="11">
    <location>
        <position position="206"/>
    </location>
    <ligand>
        <name>uracil</name>
        <dbReference type="ChEBI" id="CHEBI:17568"/>
    </ligand>
</feature>
<dbReference type="Proteomes" id="UP000509301">
    <property type="component" value="Chromosome"/>
</dbReference>
<evidence type="ECO:0000256" key="5">
    <source>
        <dbReference type="ARBA" id="ARBA00022676"/>
    </source>
</evidence>